<dbReference type="InterPro" id="IPR011991">
    <property type="entry name" value="ArsR-like_HTH"/>
</dbReference>
<evidence type="ECO:0000256" key="2">
    <source>
        <dbReference type="ARBA" id="ARBA00023125"/>
    </source>
</evidence>
<proteinExistence type="predicted"/>
<dbReference type="InterPro" id="IPR051011">
    <property type="entry name" value="Metal_resp_trans_reg"/>
</dbReference>
<dbReference type="RefSeq" id="WP_119454012.1">
    <property type="nucleotide sequence ID" value="NZ_QWGA01000006.1"/>
</dbReference>
<evidence type="ECO:0000256" key="3">
    <source>
        <dbReference type="ARBA" id="ARBA00023163"/>
    </source>
</evidence>
<protein>
    <submittedName>
        <fullName evidence="5">Transcriptional regulator</fullName>
    </submittedName>
</protein>
<gene>
    <name evidence="5" type="ORF">D1222_09460</name>
</gene>
<dbReference type="OrthoDB" id="194599at2"/>
<name>A0A399RDE6_9PROT</name>
<feature type="domain" description="HTH arsR-type" evidence="4">
    <location>
        <begin position="7"/>
        <end position="101"/>
    </location>
</feature>
<dbReference type="AlphaFoldDB" id="A0A399RDE6"/>
<evidence type="ECO:0000259" key="4">
    <source>
        <dbReference type="PROSITE" id="PS50987"/>
    </source>
</evidence>
<reference evidence="5 6" key="1">
    <citation type="submission" date="2018-08" db="EMBL/GenBank/DDBJ databases">
        <title>Henriciella mobilis sp. nov., isolated from seawater.</title>
        <authorList>
            <person name="Cheng H."/>
            <person name="Wu Y.-H."/>
            <person name="Xu X.-W."/>
            <person name="Guo L.-L."/>
        </authorList>
    </citation>
    <scope>NUCLEOTIDE SEQUENCE [LARGE SCALE GENOMIC DNA]</scope>
    <source>
        <strain evidence="5 6">CCUG67844</strain>
    </source>
</reference>
<dbReference type="PRINTS" id="PR00778">
    <property type="entry name" value="HTHARSR"/>
</dbReference>
<evidence type="ECO:0000313" key="6">
    <source>
        <dbReference type="Proteomes" id="UP000265845"/>
    </source>
</evidence>
<dbReference type="CDD" id="cd00090">
    <property type="entry name" value="HTH_ARSR"/>
    <property type="match status" value="1"/>
</dbReference>
<evidence type="ECO:0000256" key="1">
    <source>
        <dbReference type="ARBA" id="ARBA00023015"/>
    </source>
</evidence>
<dbReference type="GO" id="GO:0003677">
    <property type="term" value="F:DNA binding"/>
    <property type="evidence" value="ECO:0007669"/>
    <property type="project" value="UniProtKB-KW"/>
</dbReference>
<dbReference type="GO" id="GO:0003700">
    <property type="term" value="F:DNA-binding transcription factor activity"/>
    <property type="evidence" value="ECO:0007669"/>
    <property type="project" value="InterPro"/>
</dbReference>
<dbReference type="PANTHER" id="PTHR43132">
    <property type="entry name" value="ARSENICAL RESISTANCE OPERON REPRESSOR ARSR-RELATED"/>
    <property type="match status" value="1"/>
</dbReference>
<dbReference type="PROSITE" id="PS50987">
    <property type="entry name" value="HTH_ARSR_2"/>
    <property type="match status" value="1"/>
</dbReference>
<keyword evidence="2" id="KW-0238">DNA-binding</keyword>
<sequence length="116" mass="12994">MIKDVKNMEPLAREATTLLKSLSHPDRLMVCCQLRGGEMSVGELEIQLEIPQPRLSRELAKLREEDIISARRDGKVVHYSLVDARVHALVDAICTVMLGSKADPDVRFEAEPEGEK</sequence>
<dbReference type="Pfam" id="PF01022">
    <property type="entry name" value="HTH_5"/>
    <property type="match status" value="1"/>
</dbReference>
<dbReference type="Gene3D" id="1.10.10.10">
    <property type="entry name" value="Winged helix-like DNA-binding domain superfamily/Winged helix DNA-binding domain"/>
    <property type="match status" value="1"/>
</dbReference>
<dbReference type="InterPro" id="IPR036390">
    <property type="entry name" value="WH_DNA-bd_sf"/>
</dbReference>
<dbReference type="PANTHER" id="PTHR43132:SF2">
    <property type="entry name" value="ARSENICAL RESISTANCE OPERON REPRESSOR ARSR-RELATED"/>
    <property type="match status" value="1"/>
</dbReference>
<comment type="caution">
    <text evidence="5">The sequence shown here is derived from an EMBL/GenBank/DDBJ whole genome shotgun (WGS) entry which is preliminary data.</text>
</comment>
<dbReference type="EMBL" id="QWGA01000006">
    <property type="protein sequence ID" value="RIJ29606.1"/>
    <property type="molecule type" value="Genomic_DNA"/>
</dbReference>
<dbReference type="SUPFAM" id="SSF46785">
    <property type="entry name" value="Winged helix' DNA-binding domain"/>
    <property type="match status" value="1"/>
</dbReference>
<evidence type="ECO:0000313" key="5">
    <source>
        <dbReference type="EMBL" id="RIJ29606.1"/>
    </source>
</evidence>
<dbReference type="NCBIfam" id="NF033788">
    <property type="entry name" value="HTH_metalloreg"/>
    <property type="match status" value="1"/>
</dbReference>
<keyword evidence="1" id="KW-0805">Transcription regulation</keyword>
<dbReference type="InterPro" id="IPR036388">
    <property type="entry name" value="WH-like_DNA-bd_sf"/>
</dbReference>
<keyword evidence="6" id="KW-1185">Reference proteome</keyword>
<dbReference type="SMART" id="SM00418">
    <property type="entry name" value="HTH_ARSR"/>
    <property type="match status" value="1"/>
</dbReference>
<dbReference type="Proteomes" id="UP000265845">
    <property type="component" value="Unassembled WGS sequence"/>
</dbReference>
<accession>A0A399RDE6</accession>
<keyword evidence="3" id="KW-0804">Transcription</keyword>
<dbReference type="InterPro" id="IPR001845">
    <property type="entry name" value="HTH_ArsR_DNA-bd_dom"/>
</dbReference>
<organism evidence="5 6">
    <name type="scientific">Henriciella algicola</name>
    <dbReference type="NCBI Taxonomy" id="1608422"/>
    <lineage>
        <taxon>Bacteria</taxon>
        <taxon>Pseudomonadati</taxon>
        <taxon>Pseudomonadota</taxon>
        <taxon>Alphaproteobacteria</taxon>
        <taxon>Hyphomonadales</taxon>
        <taxon>Hyphomonadaceae</taxon>
        <taxon>Henriciella</taxon>
    </lineage>
</organism>